<dbReference type="AlphaFoldDB" id="A0A0F9RQM7"/>
<protein>
    <submittedName>
        <fullName evidence="1">Uncharacterized protein</fullName>
    </submittedName>
</protein>
<proteinExistence type="predicted"/>
<sequence>MQLYKPHDVKKVNCNKCGELLMKFYPWAYSSDMSQVKIACGRCYNKEAQKQVKEFSTPKKVKKYLKGKKAP</sequence>
<evidence type="ECO:0000313" key="1">
    <source>
        <dbReference type="EMBL" id="KKN52172.1"/>
    </source>
</evidence>
<reference evidence="1" key="1">
    <citation type="journal article" date="2015" name="Nature">
        <title>Complex archaea that bridge the gap between prokaryotes and eukaryotes.</title>
        <authorList>
            <person name="Spang A."/>
            <person name="Saw J.H."/>
            <person name="Jorgensen S.L."/>
            <person name="Zaremba-Niedzwiedzka K."/>
            <person name="Martijn J."/>
            <person name="Lind A.E."/>
            <person name="van Eijk R."/>
            <person name="Schleper C."/>
            <person name="Guy L."/>
            <person name="Ettema T.J."/>
        </authorList>
    </citation>
    <scope>NUCLEOTIDE SEQUENCE</scope>
</reference>
<name>A0A0F9RQM7_9ZZZZ</name>
<accession>A0A0F9RQM7</accession>
<organism evidence="1">
    <name type="scientific">marine sediment metagenome</name>
    <dbReference type="NCBI Taxonomy" id="412755"/>
    <lineage>
        <taxon>unclassified sequences</taxon>
        <taxon>metagenomes</taxon>
        <taxon>ecological metagenomes</taxon>
    </lineage>
</organism>
<dbReference type="EMBL" id="LAZR01001030">
    <property type="protein sequence ID" value="KKN52172.1"/>
    <property type="molecule type" value="Genomic_DNA"/>
</dbReference>
<comment type="caution">
    <text evidence="1">The sequence shown here is derived from an EMBL/GenBank/DDBJ whole genome shotgun (WGS) entry which is preliminary data.</text>
</comment>
<gene>
    <name evidence="1" type="ORF">LCGC14_0615220</name>
</gene>